<comment type="caution">
    <text evidence="3">The sequence shown here is derived from an EMBL/GenBank/DDBJ whole genome shotgun (WGS) entry which is preliminary data.</text>
</comment>
<feature type="domain" description="Neprosin PEP catalytic" evidence="2">
    <location>
        <begin position="148"/>
        <end position="411"/>
    </location>
</feature>
<keyword evidence="4" id="KW-1185">Reference proteome</keyword>
<dbReference type="AlphaFoldDB" id="A0ABD3GE94"/>
<keyword evidence="1" id="KW-0732">Signal</keyword>
<organism evidence="3 4">
    <name type="scientific">Riccia sorocarpa</name>
    <dbReference type="NCBI Taxonomy" id="122646"/>
    <lineage>
        <taxon>Eukaryota</taxon>
        <taxon>Viridiplantae</taxon>
        <taxon>Streptophyta</taxon>
        <taxon>Embryophyta</taxon>
        <taxon>Marchantiophyta</taxon>
        <taxon>Marchantiopsida</taxon>
        <taxon>Marchantiidae</taxon>
        <taxon>Marchantiales</taxon>
        <taxon>Ricciaceae</taxon>
        <taxon>Riccia</taxon>
    </lineage>
</organism>
<dbReference type="EMBL" id="JBJQOH010000008">
    <property type="protein sequence ID" value="KAL3676507.1"/>
    <property type="molecule type" value="Genomic_DNA"/>
</dbReference>
<dbReference type="InterPro" id="IPR004314">
    <property type="entry name" value="Neprosin"/>
</dbReference>
<dbReference type="PANTHER" id="PTHR31589">
    <property type="entry name" value="PROTEIN, PUTATIVE (DUF239)-RELATED-RELATED"/>
    <property type="match status" value="1"/>
</dbReference>
<reference evidence="3 4" key="1">
    <citation type="submission" date="2024-09" db="EMBL/GenBank/DDBJ databases">
        <title>Chromosome-scale assembly of Riccia sorocarpa.</title>
        <authorList>
            <person name="Paukszto L."/>
        </authorList>
    </citation>
    <scope>NUCLEOTIDE SEQUENCE [LARGE SCALE GENOMIC DNA]</scope>
    <source>
        <strain evidence="3">LP-2024</strain>
        <tissue evidence="3">Aerial parts of the thallus</tissue>
    </source>
</reference>
<dbReference type="PANTHER" id="PTHR31589:SF110">
    <property type="entry name" value="PROTEIN, PUTATIVE (DUF239)-RELATED"/>
    <property type="match status" value="1"/>
</dbReference>
<protein>
    <recommendedName>
        <fullName evidence="2">Neprosin PEP catalytic domain-containing protein</fullName>
    </recommendedName>
</protein>
<sequence length="412" mass="45327">MENYLVVSLILVWSFCLQRSYSAESALNFKLSSGEEISCVSIFEQPSLISLDHASNGYLKEPASIASDKSTEEQKQVIPDEIEIMPAEQLFKTEVGTCPEGMIPILRNQRPLRRTRGISREGVDSIHGNYGHKLAVTSTNTSEADPAAANAGHEYAIDNHPWPATGLYRGANGYFNVWKPYVELSSEFSLSQLWITAGSYEQNNLNTIEVGWQVYKDIYGDDQPHLFVYWTRDAYKTTGCYNLACPGFVQTSSSLVVGGSLSSFVSVTNGGQYEIRVLVFWDQGTNAWWLNINGQNVGYWPNSLFTTLKSGATKVEWGGEIVNSETGNRHTQTDMGSGAFAQAGFAKAAYIRSLQTVNQQNQLVDAPLAPTDASATKVGCYSAQIFRDTSSASTWRTYLFFGGPGYSNACPT</sequence>
<dbReference type="PROSITE" id="PS52045">
    <property type="entry name" value="NEPROSIN_PEP_CD"/>
    <property type="match status" value="1"/>
</dbReference>
<name>A0ABD3GE94_9MARC</name>
<dbReference type="Pfam" id="PF03080">
    <property type="entry name" value="Neprosin"/>
    <property type="match status" value="1"/>
</dbReference>
<dbReference type="Proteomes" id="UP001633002">
    <property type="component" value="Unassembled WGS sequence"/>
</dbReference>
<evidence type="ECO:0000313" key="3">
    <source>
        <dbReference type="EMBL" id="KAL3676507.1"/>
    </source>
</evidence>
<feature type="chain" id="PRO_5044791757" description="Neprosin PEP catalytic domain-containing protein" evidence="1">
    <location>
        <begin position="23"/>
        <end position="412"/>
    </location>
</feature>
<accession>A0ABD3GE94</accession>
<evidence type="ECO:0000256" key="1">
    <source>
        <dbReference type="SAM" id="SignalP"/>
    </source>
</evidence>
<gene>
    <name evidence="3" type="ORF">R1sor_026455</name>
</gene>
<evidence type="ECO:0000313" key="4">
    <source>
        <dbReference type="Proteomes" id="UP001633002"/>
    </source>
</evidence>
<dbReference type="InterPro" id="IPR053168">
    <property type="entry name" value="Glutamic_endopeptidase"/>
</dbReference>
<dbReference type="Gene3D" id="3.90.1320.10">
    <property type="entry name" value="Outer-capsid protein sigma 3, large lobe"/>
    <property type="match status" value="1"/>
</dbReference>
<evidence type="ECO:0000259" key="2">
    <source>
        <dbReference type="PROSITE" id="PS52045"/>
    </source>
</evidence>
<proteinExistence type="predicted"/>
<feature type="signal peptide" evidence="1">
    <location>
        <begin position="1"/>
        <end position="22"/>
    </location>
</feature>